<comment type="similarity">
    <text evidence="1 3">Belongs to the short-chain dehydrogenases/reductases (SDR) family.</text>
</comment>
<dbReference type="Gene3D" id="3.40.50.720">
    <property type="entry name" value="NAD(P)-binding Rossmann-like Domain"/>
    <property type="match status" value="1"/>
</dbReference>
<dbReference type="GO" id="GO:0003858">
    <property type="term" value="F:3-hydroxybutyrate dehydrogenase activity"/>
    <property type="evidence" value="ECO:0007669"/>
    <property type="project" value="InterPro"/>
</dbReference>
<dbReference type="SUPFAM" id="SSF51735">
    <property type="entry name" value="NAD(P)-binding Rossmann-fold domains"/>
    <property type="match status" value="1"/>
</dbReference>
<evidence type="ECO:0000313" key="4">
    <source>
        <dbReference type="EMBL" id="SDG87512.1"/>
    </source>
</evidence>
<organism evidence="4 5">
    <name type="scientific">Aneurinibacillus thermoaerophilus</name>
    <dbReference type="NCBI Taxonomy" id="143495"/>
    <lineage>
        <taxon>Bacteria</taxon>
        <taxon>Bacillati</taxon>
        <taxon>Bacillota</taxon>
        <taxon>Bacilli</taxon>
        <taxon>Bacillales</taxon>
        <taxon>Paenibacillaceae</taxon>
        <taxon>Aneurinibacillus group</taxon>
        <taxon>Aneurinibacillus</taxon>
    </lineage>
</organism>
<proteinExistence type="inferred from homology"/>
<evidence type="ECO:0000313" key="5">
    <source>
        <dbReference type="Proteomes" id="UP000198956"/>
    </source>
</evidence>
<gene>
    <name evidence="4" type="ORF">SAMN04489735_1004190</name>
</gene>
<keyword evidence="2" id="KW-0560">Oxidoreductase</keyword>
<protein>
    <submittedName>
        <fullName evidence="4">3-hydroxybutyrate dehydrogenase</fullName>
    </submittedName>
</protein>
<evidence type="ECO:0000256" key="1">
    <source>
        <dbReference type="ARBA" id="ARBA00006484"/>
    </source>
</evidence>
<name>A0A1G7XTG6_ANETH</name>
<dbReference type="AlphaFoldDB" id="A0A1G7XTG6"/>
<dbReference type="InterPro" id="IPR020904">
    <property type="entry name" value="Sc_DH/Rdtase_CS"/>
</dbReference>
<dbReference type="Proteomes" id="UP000198956">
    <property type="component" value="Unassembled WGS sequence"/>
</dbReference>
<evidence type="ECO:0000256" key="3">
    <source>
        <dbReference type="RuleBase" id="RU000363"/>
    </source>
</evidence>
<dbReference type="FunFam" id="3.40.50.720:FF:000084">
    <property type="entry name" value="Short-chain dehydrogenase reductase"/>
    <property type="match status" value="1"/>
</dbReference>
<dbReference type="EMBL" id="FNDE01000004">
    <property type="protein sequence ID" value="SDG87512.1"/>
    <property type="molecule type" value="Genomic_DNA"/>
</dbReference>
<dbReference type="PANTHER" id="PTHR42879:SF2">
    <property type="entry name" value="3-OXOACYL-[ACYL-CARRIER-PROTEIN] REDUCTASE FABG"/>
    <property type="match status" value="1"/>
</dbReference>
<evidence type="ECO:0000256" key="2">
    <source>
        <dbReference type="ARBA" id="ARBA00023002"/>
    </source>
</evidence>
<dbReference type="InterPro" id="IPR050259">
    <property type="entry name" value="SDR"/>
</dbReference>
<sequence length="261" mass="27849">MTKLVRDKAVFITGAASGIGLEIAKEFAKEGAKVAISDINAEAAIAAASELEAQGYTAIGMGCNVVEEEQLKAALDETVVKFGCLDVLINNAGLQYVSPIEEFPTEKFEWLVKVMLVAPFMAIKHAFPIMKKQRYGRIINMASVNGLVGFAGKAAYNSAKHGVIGLTKVAALEGAAYGITVNAICPGYVDTPLVRDQLIDLARTRNVPLEKVLEEVIYPLVPQRKLLSVKEIADYALFIASDKAASVTGQAIVIDGGYTAQ</sequence>
<dbReference type="NCBIfam" id="TIGR01963">
    <property type="entry name" value="PHB_DH"/>
    <property type="match status" value="1"/>
</dbReference>
<accession>A0A1G7XTG6</accession>
<dbReference type="PROSITE" id="PS00061">
    <property type="entry name" value="ADH_SHORT"/>
    <property type="match status" value="1"/>
</dbReference>
<dbReference type="PRINTS" id="PR00081">
    <property type="entry name" value="GDHRDH"/>
</dbReference>
<dbReference type="InterPro" id="IPR002347">
    <property type="entry name" value="SDR_fam"/>
</dbReference>
<dbReference type="PRINTS" id="PR00080">
    <property type="entry name" value="SDRFAMILY"/>
</dbReference>
<dbReference type="InterPro" id="IPR011294">
    <property type="entry name" value="3-OHbutyrate_DH"/>
</dbReference>
<reference evidence="4 5" key="1">
    <citation type="submission" date="2016-10" db="EMBL/GenBank/DDBJ databases">
        <authorList>
            <person name="de Groot N.N."/>
        </authorList>
    </citation>
    <scope>NUCLEOTIDE SEQUENCE [LARGE SCALE GENOMIC DNA]</scope>
    <source>
        <strain evidence="4 5">L 420-91</strain>
    </source>
</reference>
<dbReference type="GO" id="GO:0008206">
    <property type="term" value="P:bile acid metabolic process"/>
    <property type="evidence" value="ECO:0007669"/>
    <property type="project" value="UniProtKB-ARBA"/>
</dbReference>
<dbReference type="InterPro" id="IPR036291">
    <property type="entry name" value="NAD(P)-bd_dom_sf"/>
</dbReference>
<dbReference type="PANTHER" id="PTHR42879">
    <property type="entry name" value="3-OXOACYL-(ACYL-CARRIER-PROTEIN) REDUCTASE"/>
    <property type="match status" value="1"/>
</dbReference>
<dbReference type="NCBIfam" id="NF009093">
    <property type="entry name" value="PRK12429.1"/>
    <property type="match status" value="1"/>
</dbReference>
<dbReference type="Pfam" id="PF00106">
    <property type="entry name" value="adh_short"/>
    <property type="match status" value="1"/>
</dbReference>